<reference evidence="1" key="1">
    <citation type="journal article" date="2020" name="Nature">
        <title>Giant virus diversity and host interactions through global metagenomics.</title>
        <authorList>
            <person name="Schulz F."/>
            <person name="Roux S."/>
            <person name="Paez-Espino D."/>
            <person name="Jungbluth S."/>
            <person name="Walsh D.A."/>
            <person name="Denef V.J."/>
            <person name="McMahon K.D."/>
            <person name="Konstantinidis K.T."/>
            <person name="Eloe-Fadrosh E.A."/>
            <person name="Kyrpides N.C."/>
            <person name="Woyke T."/>
        </authorList>
    </citation>
    <scope>NUCLEOTIDE SEQUENCE</scope>
    <source>
        <strain evidence="1">GVMAG-M-3300020565-3</strain>
    </source>
</reference>
<dbReference type="Pfam" id="PF19114">
    <property type="entry name" value="EsV_1_7_cys"/>
    <property type="match status" value="7"/>
</dbReference>
<proteinExistence type="predicted"/>
<organism evidence="1">
    <name type="scientific">viral metagenome</name>
    <dbReference type="NCBI Taxonomy" id="1070528"/>
    <lineage>
        <taxon>unclassified sequences</taxon>
        <taxon>metagenomes</taxon>
        <taxon>organismal metagenomes</taxon>
    </lineage>
</organism>
<dbReference type="InterPro" id="IPR043822">
    <property type="entry name" value="EsV_1_7_cys"/>
</dbReference>
<evidence type="ECO:0000313" key="1">
    <source>
        <dbReference type="EMBL" id="QHT02154.1"/>
    </source>
</evidence>
<dbReference type="SMART" id="SM01425">
    <property type="entry name" value="EsV_1_7"/>
    <property type="match status" value="7"/>
</dbReference>
<dbReference type="EMBL" id="MN739390">
    <property type="protein sequence ID" value="QHT02154.1"/>
    <property type="molecule type" value="Genomic_DNA"/>
</dbReference>
<dbReference type="Gene3D" id="6.10.140.110">
    <property type="match status" value="2"/>
</dbReference>
<accession>A0A6C0CEW9</accession>
<dbReference type="AlphaFoldDB" id="A0A6C0CEW9"/>
<protein>
    <submittedName>
        <fullName evidence="1">Uncharacterized protein</fullName>
    </submittedName>
</protein>
<sequence length="454" mass="53223">MCVYDGCKNWTGFNYDGLKARYCLVHKEEGMINTKNKDKNCIYEGCKKFASFNNINEKKVIYCTTHKKEGMVNIFVKSCIYENCKKVPSFNNKNETKALYCGEHKEDGMVDIKHSSCVYEDCKTQAVFNMKGNKKGLYCQIHKVDGMVDIKNKLCVYEDCIKRPTFNYEGQKHAIYCLVHKLEGMYDILNKICKSDLCKKQPAYNYKGEITALYCSAHKEKDMINIRSRTCKNKDCMTLPNYNYDGEQKGLYCLAHKLDTMIDVKNKKICKTYLCSTRVTDKYDGYCLRCYIYTFPDKPVARNYKTKERAVVEFVCERFPEHTWITDKKVNDGCSMRRPDILLDLGYQVLIIEIDENAHQDYDCSCENKRIMELSQDVGHRPIIFIRFNPDSYREGTRKIPSCWVQNMNGICVVKNKEDWEYRLNTLEAQIKYWSLLSNTTNKIIETIQLFYDS</sequence>
<name>A0A6C0CEW9_9ZZZZ</name>